<organism evidence="4 5">
    <name type="scientific">Pelagicoccus albus</name>
    <dbReference type="NCBI Taxonomy" id="415222"/>
    <lineage>
        <taxon>Bacteria</taxon>
        <taxon>Pseudomonadati</taxon>
        <taxon>Verrucomicrobiota</taxon>
        <taxon>Opitutia</taxon>
        <taxon>Puniceicoccales</taxon>
        <taxon>Pelagicoccaceae</taxon>
        <taxon>Pelagicoccus</taxon>
    </lineage>
</organism>
<dbReference type="AlphaFoldDB" id="A0A7X1E9J3"/>
<dbReference type="RefSeq" id="WP_185661788.1">
    <property type="nucleotide sequence ID" value="NZ_CAWPOO010000013.1"/>
</dbReference>
<dbReference type="PANTHER" id="PTHR10509">
    <property type="entry name" value="O-METHYLTRANSFERASE-RELATED"/>
    <property type="match status" value="1"/>
</dbReference>
<dbReference type="Pfam" id="PF01596">
    <property type="entry name" value="Methyltransf_3"/>
    <property type="match status" value="1"/>
</dbReference>
<dbReference type="EMBL" id="JACHVC010000013">
    <property type="protein sequence ID" value="MBC2607925.1"/>
    <property type="molecule type" value="Genomic_DNA"/>
</dbReference>
<dbReference type="PROSITE" id="PS51682">
    <property type="entry name" value="SAM_OMT_I"/>
    <property type="match status" value="1"/>
</dbReference>
<dbReference type="GO" id="GO:0032259">
    <property type="term" value="P:methylation"/>
    <property type="evidence" value="ECO:0007669"/>
    <property type="project" value="UniProtKB-KW"/>
</dbReference>
<proteinExistence type="predicted"/>
<comment type="caution">
    <text evidence="4">The sequence shown here is derived from an EMBL/GenBank/DDBJ whole genome shotgun (WGS) entry which is preliminary data.</text>
</comment>
<name>A0A7X1E9J3_9BACT</name>
<dbReference type="GO" id="GO:0008757">
    <property type="term" value="F:S-adenosylmethionine-dependent methyltransferase activity"/>
    <property type="evidence" value="ECO:0007669"/>
    <property type="project" value="TreeGrafter"/>
</dbReference>
<dbReference type="InterPro" id="IPR029063">
    <property type="entry name" value="SAM-dependent_MTases_sf"/>
</dbReference>
<dbReference type="Gene3D" id="3.40.50.150">
    <property type="entry name" value="Vaccinia Virus protein VP39"/>
    <property type="match status" value="1"/>
</dbReference>
<protein>
    <submittedName>
        <fullName evidence="4">O-methyltransferase</fullName>
    </submittedName>
</protein>
<dbReference type="InterPro" id="IPR002935">
    <property type="entry name" value="SAM_O-MeTrfase"/>
</dbReference>
<evidence type="ECO:0000256" key="3">
    <source>
        <dbReference type="ARBA" id="ARBA00022691"/>
    </source>
</evidence>
<evidence type="ECO:0000256" key="1">
    <source>
        <dbReference type="ARBA" id="ARBA00022603"/>
    </source>
</evidence>
<gene>
    <name evidence="4" type="ORF">H5P27_17860</name>
</gene>
<evidence type="ECO:0000256" key="2">
    <source>
        <dbReference type="ARBA" id="ARBA00022679"/>
    </source>
</evidence>
<dbReference type="SUPFAM" id="SSF53335">
    <property type="entry name" value="S-adenosyl-L-methionine-dependent methyltransferases"/>
    <property type="match status" value="1"/>
</dbReference>
<dbReference type="InterPro" id="IPR050362">
    <property type="entry name" value="Cation-dep_OMT"/>
</dbReference>
<keyword evidence="3" id="KW-0949">S-adenosyl-L-methionine</keyword>
<dbReference type="CDD" id="cd02440">
    <property type="entry name" value="AdoMet_MTases"/>
    <property type="match status" value="1"/>
</dbReference>
<keyword evidence="2 4" id="KW-0808">Transferase</keyword>
<dbReference type="Proteomes" id="UP000526501">
    <property type="component" value="Unassembled WGS sequence"/>
</dbReference>
<sequence>MVDVLKNFSLQDASISNYVSELLLDDDPALEEVRERSSAADLPGIQLTREDTRHLAFLLNACRAKNVLEIGTLGGYSGLCIARELPADGHLYTVDIEPKHVAVATETFEKYGYAKQVTCIEAPGLEGFAQVAAKGKLDFIFLDADRDHYPEYLELAAEALRPGGLLVADNTFAYGRIASPPADEEEAALINGCIQFNKAILEHPDFVSTILPTGEGLTVGARR</sequence>
<dbReference type="PANTHER" id="PTHR10509:SF14">
    <property type="entry name" value="CAFFEOYL-COA O-METHYLTRANSFERASE 3-RELATED"/>
    <property type="match status" value="1"/>
</dbReference>
<evidence type="ECO:0000313" key="4">
    <source>
        <dbReference type="EMBL" id="MBC2607925.1"/>
    </source>
</evidence>
<keyword evidence="5" id="KW-1185">Reference proteome</keyword>
<keyword evidence="1 4" id="KW-0489">Methyltransferase</keyword>
<reference evidence="4 5" key="1">
    <citation type="submission" date="2020-07" db="EMBL/GenBank/DDBJ databases">
        <authorList>
            <person name="Feng X."/>
        </authorList>
    </citation>
    <scope>NUCLEOTIDE SEQUENCE [LARGE SCALE GENOMIC DNA]</scope>
    <source>
        <strain evidence="4 5">JCM23202</strain>
    </source>
</reference>
<dbReference type="GO" id="GO:0008171">
    <property type="term" value="F:O-methyltransferase activity"/>
    <property type="evidence" value="ECO:0007669"/>
    <property type="project" value="InterPro"/>
</dbReference>
<accession>A0A7X1E9J3</accession>
<evidence type="ECO:0000313" key="5">
    <source>
        <dbReference type="Proteomes" id="UP000526501"/>
    </source>
</evidence>